<dbReference type="InterPro" id="IPR013154">
    <property type="entry name" value="ADH-like_N"/>
</dbReference>
<dbReference type="Pfam" id="PF08240">
    <property type="entry name" value="ADH_N"/>
    <property type="match status" value="1"/>
</dbReference>
<dbReference type="Gene3D" id="3.40.50.720">
    <property type="entry name" value="NAD(P)-binding Rossmann-like Domain"/>
    <property type="match status" value="1"/>
</dbReference>
<keyword evidence="3" id="KW-0560">Oxidoreductase</keyword>
<keyword evidence="1" id="KW-0521">NADP</keyword>
<evidence type="ECO:0000313" key="4">
    <source>
        <dbReference type="Proteomes" id="UP000319817"/>
    </source>
</evidence>
<dbReference type="OrthoDB" id="9787435at2"/>
<dbReference type="InterPro" id="IPR011032">
    <property type="entry name" value="GroES-like_sf"/>
</dbReference>
<dbReference type="InterPro" id="IPR036291">
    <property type="entry name" value="NAD(P)-bd_dom_sf"/>
</dbReference>
<dbReference type="Pfam" id="PF00107">
    <property type="entry name" value="ADH_zinc_N"/>
    <property type="match status" value="1"/>
</dbReference>
<dbReference type="SUPFAM" id="SSF50129">
    <property type="entry name" value="GroES-like"/>
    <property type="match status" value="1"/>
</dbReference>
<dbReference type="EMBL" id="CP036526">
    <property type="protein sequence ID" value="QDT11586.1"/>
    <property type="molecule type" value="Genomic_DNA"/>
</dbReference>
<dbReference type="InterPro" id="IPR013149">
    <property type="entry name" value="ADH-like_C"/>
</dbReference>
<accession>A0A517NWX5</accession>
<evidence type="ECO:0000256" key="1">
    <source>
        <dbReference type="ARBA" id="ARBA00022857"/>
    </source>
</evidence>
<dbReference type="InterPro" id="IPR051603">
    <property type="entry name" value="Zinc-ADH_QOR/CCCR"/>
</dbReference>
<protein>
    <submittedName>
        <fullName evidence="3">Quinone oxidoreductase 1</fullName>
        <ecNumber evidence="3">1.6.5.5</ecNumber>
    </submittedName>
</protein>
<dbReference type="Proteomes" id="UP000319817">
    <property type="component" value="Chromosome"/>
</dbReference>
<evidence type="ECO:0000313" key="3">
    <source>
        <dbReference type="EMBL" id="QDT11586.1"/>
    </source>
</evidence>
<reference evidence="3 4" key="1">
    <citation type="submission" date="2019-02" db="EMBL/GenBank/DDBJ databases">
        <title>Deep-cultivation of Planctomycetes and their phenomic and genomic characterization uncovers novel biology.</title>
        <authorList>
            <person name="Wiegand S."/>
            <person name="Jogler M."/>
            <person name="Boedeker C."/>
            <person name="Pinto D."/>
            <person name="Vollmers J."/>
            <person name="Rivas-Marin E."/>
            <person name="Kohn T."/>
            <person name="Peeters S.H."/>
            <person name="Heuer A."/>
            <person name="Rast P."/>
            <person name="Oberbeckmann S."/>
            <person name="Bunk B."/>
            <person name="Jeske O."/>
            <person name="Meyerdierks A."/>
            <person name="Storesund J.E."/>
            <person name="Kallscheuer N."/>
            <person name="Luecker S."/>
            <person name="Lage O.M."/>
            <person name="Pohl T."/>
            <person name="Merkel B.J."/>
            <person name="Hornburger P."/>
            <person name="Mueller R.-W."/>
            <person name="Bruemmer F."/>
            <person name="Labrenz M."/>
            <person name="Spormann A.M."/>
            <person name="Op den Camp H."/>
            <person name="Overmann J."/>
            <person name="Amann R."/>
            <person name="Jetten M.S.M."/>
            <person name="Mascher T."/>
            <person name="Medema M.H."/>
            <person name="Devos D.P."/>
            <person name="Kaster A.-K."/>
            <person name="Ovreas L."/>
            <person name="Rohde M."/>
            <person name="Galperin M.Y."/>
            <person name="Jogler C."/>
        </authorList>
    </citation>
    <scope>NUCLEOTIDE SEQUENCE [LARGE SCALE GENOMIC DNA]</scope>
    <source>
        <strain evidence="3 4">K23_9</strain>
    </source>
</reference>
<dbReference type="GO" id="GO:0003960">
    <property type="term" value="F:quinone reductase (NADPH) activity"/>
    <property type="evidence" value="ECO:0007669"/>
    <property type="project" value="UniProtKB-EC"/>
</dbReference>
<feature type="domain" description="Enoyl reductase (ER)" evidence="2">
    <location>
        <begin position="15"/>
        <end position="333"/>
    </location>
</feature>
<gene>
    <name evidence="3" type="primary">qorA_2</name>
    <name evidence="3" type="ORF">K239x_35860</name>
</gene>
<dbReference type="SMART" id="SM00829">
    <property type="entry name" value="PKS_ER"/>
    <property type="match status" value="1"/>
</dbReference>
<dbReference type="AlphaFoldDB" id="A0A517NWX5"/>
<name>A0A517NWX5_9BACT</name>
<organism evidence="3 4">
    <name type="scientific">Stieleria marina</name>
    <dbReference type="NCBI Taxonomy" id="1930275"/>
    <lineage>
        <taxon>Bacteria</taxon>
        <taxon>Pseudomonadati</taxon>
        <taxon>Planctomycetota</taxon>
        <taxon>Planctomycetia</taxon>
        <taxon>Pirellulales</taxon>
        <taxon>Pirellulaceae</taxon>
        <taxon>Stieleria</taxon>
    </lineage>
</organism>
<dbReference type="EC" id="1.6.5.5" evidence="3"/>
<evidence type="ECO:0000259" key="2">
    <source>
        <dbReference type="SMART" id="SM00829"/>
    </source>
</evidence>
<dbReference type="SUPFAM" id="SSF51735">
    <property type="entry name" value="NAD(P)-binding Rossmann-fold domains"/>
    <property type="match status" value="1"/>
</dbReference>
<dbReference type="InterPro" id="IPR020843">
    <property type="entry name" value="ER"/>
</dbReference>
<dbReference type="CDD" id="cd08253">
    <property type="entry name" value="zeta_crystallin"/>
    <property type="match status" value="1"/>
</dbReference>
<keyword evidence="4" id="KW-1185">Reference proteome</keyword>
<dbReference type="PANTHER" id="PTHR44154:SF1">
    <property type="entry name" value="QUINONE OXIDOREDUCTASE"/>
    <property type="match status" value="1"/>
</dbReference>
<proteinExistence type="predicted"/>
<sequence>MVVTENLAAFITQTGSADVIQIGNLPVPEVGPRQVLIRNHAVAVNPVDTYIRSGLVAFDLPNPFVVGCDSAGEIEAVGSEVSRFKIGDRVWCTNQGLLGRQGTFATRIAVDEGWCFALPDNVQPTDAAALSLVAVTAHLGLFREAKLQAGETILVIGGTGGVGSTVVQIAKAAGARVIATGRSDAKCQRALQLGADEAINYQNESITEATKRLAPDGVNVFWETRREPDFDTAVDVLAQRGRMVLMAGRDARPVFPVGPFYVKELSLHGFAMFKAAPQEMLACAQDINQWMASGKLKANIAATLPLSETAEAHRMQESATTGCDGSLSGKIVLTV</sequence>
<dbReference type="PANTHER" id="PTHR44154">
    <property type="entry name" value="QUINONE OXIDOREDUCTASE"/>
    <property type="match status" value="1"/>
</dbReference>
<dbReference type="RefSeq" id="WP_145419396.1">
    <property type="nucleotide sequence ID" value="NZ_CP036526.1"/>
</dbReference>
<dbReference type="Gene3D" id="3.90.180.10">
    <property type="entry name" value="Medium-chain alcohol dehydrogenases, catalytic domain"/>
    <property type="match status" value="1"/>
</dbReference>